<keyword evidence="4 6" id="KW-0658">Purine biosynthesis</keyword>
<dbReference type="GO" id="GO:0006189">
    <property type="term" value="P:'de novo' IMP biosynthetic process"/>
    <property type="evidence" value="ECO:0007669"/>
    <property type="project" value="UniProtKB-UniRule"/>
</dbReference>
<dbReference type="SUPFAM" id="SSF82697">
    <property type="entry name" value="PurS-like"/>
    <property type="match status" value="1"/>
</dbReference>
<dbReference type="EC" id="6.3.5.3" evidence="6"/>
<evidence type="ECO:0000256" key="1">
    <source>
        <dbReference type="ARBA" id="ARBA00022490"/>
    </source>
</evidence>
<dbReference type="STRING" id="86666.SAMN04490247_2217"/>
<dbReference type="NCBIfam" id="NF004630">
    <property type="entry name" value="PRK05974.1"/>
    <property type="match status" value="1"/>
</dbReference>
<keyword evidence="1 6" id="KW-0963">Cytoplasm</keyword>
<dbReference type="HAMAP" id="MF_01926">
    <property type="entry name" value="PurS"/>
    <property type="match status" value="1"/>
</dbReference>
<dbReference type="OrthoDB" id="9799101at2"/>
<dbReference type="PANTHER" id="PTHR34696">
    <property type="entry name" value="PHOSPHORIBOSYLFORMYLGLYCINAMIDINE SYNTHASE SUBUNIT PURS"/>
    <property type="match status" value="1"/>
</dbReference>
<comment type="similarity">
    <text evidence="6">Belongs to the PurS family.</text>
</comment>
<name>A0A1G8UEG4_9BACI</name>
<evidence type="ECO:0000313" key="8">
    <source>
        <dbReference type="Proteomes" id="UP000199225"/>
    </source>
</evidence>
<proteinExistence type="inferred from homology"/>
<keyword evidence="5 6" id="KW-0067">ATP-binding</keyword>
<dbReference type="GO" id="GO:0005524">
    <property type="term" value="F:ATP binding"/>
    <property type="evidence" value="ECO:0007669"/>
    <property type="project" value="UniProtKB-UniRule"/>
</dbReference>
<protein>
    <recommendedName>
        <fullName evidence="6">Phosphoribosylformylglycinamidine synthase subunit PurS</fullName>
        <shortName evidence="6">FGAM synthase</shortName>
        <ecNumber evidence="6">6.3.5.3</ecNumber>
    </recommendedName>
    <alternativeName>
        <fullName evidence="6">Formylglycinamide ribonucleotide amidotransferase subunit III</fullName>
        <shortName evidence="6">FGAR amidotransferase III</shortName>
        <shortName evidence="6">FGAR-AT III</shortName>
    </alternativeName>
    <alternativeName>
        <fullName evidence="6">Phosphoribosylformylglycinamidine synthase subunit III</fullName>
    </alternativeName>
</protein>
<comment type="catalytic activity">
    <reaction evidence="6">
        <text>N(2)-formyl-N(1)-(5-phospho-beta-D-ribosyl)glycinamide + L-glutamine + ATP + H2O = 2-formamido-N(1)-(5-O-phospho-beta-D-ribosyl)acetamidine + L-glutamate + ADP + phosphate + H(+)</text>
        <dbReference type="Rhea" id="RHEA:17129"/>
        <dbReference type="ChEBI" id="CHEBI:15377"/>
        <dbReference type="ChEBI" id="CHEBI:15378"/>
        <dbReference type="ChEBI" id="CHEBI:29985"/>
        <dbReference type="ChEBI" id="CHEBI:30616"/>
        <dbReference type="ChEBI" id="CHEBI:43474"/>
        <dbReference type="ChEBI" id="CHEBI:58359"/>
        <dbReference type="ChEBI" id="CHEBI:147286"/>
        <dbReference type="ChEBI" id="CHEBI:147287"/>
        <dbReference type="ChEBI" id="CHEBI:456216"/>
        <dbReference type="EC" id="6.3.5.3"/>
    </reaction>
</comment>
<keyword evidence="2 6" id="KW-0436">Ligase</keyword>
<comment type="subunit">
    <text evidence="6">Part of the FGAM synthase complex composed of 1 PurL, 1 PurQ and 2 PurS subunits.</text>
</comment>
<keyword evidence="3 6" id="KW-0547">Nucleotide-binding</keyword>
<sequence length="81" mass="9350">MCKVNIYITLKEAVLDPQGKAISDSLKDLKYEGVGDVRVGKYLQMEMEQTDNMEEQIEEMCKRLLANPVIEDYTYTIEEVV</sequence>
<dbReference type="RefSeq" id="WP_093193933.1">
    <property type="nucleotide sequence ID" value="NZ_FNEV01000006.1"/>
</dbReference>
<dbReference type="EMBL" id="FNEV01000006">
    <property type="protein sequence ID" value="SDJ52236.1"/>
    <property type="molecule type" value="Genomic_DNA"/>
</dbReference>
<dbReference type="Gene3D" id="3.30.1280.10">
    <property type="entry name" value="Phosphoribosylformylglycinamidine synthase subunit PurS"/>
    <property type="match status" value="1"/>
</dbReference>
<organism evidence="7 8">
    <name type="scientific">Salimicrobium halophilum</name>
    <dbReference type="NCBI Taxonomy" id="86666"/>
    <lineage>
        <taxon>Bacteria</taxon>
        <taxon>Bacillati</taxon>
        <taxon>Bacillota</taxon>
        <taxon>Bacilli</taxon>
        <taxon>Bacillales</taxon>
        <taxon>Bacillaceae</taxon>
        <taxon>Salimicrobium</taxon>
    </lineage>
</organism>
<accession>A0A1G8UEG4</accession>
<dbReference type="GO" id="GO:0005737">
    <property type="term" value="C:cytoplasm"/>
    <property type="evidence" value="ECO:0007669"/>
    <property type="project" value="UniProtKB-SubCell"/>
</dbReference>
<evidence type="ECO:0000313" key="7">
    <source>
        <dbReference type="EMBL" id="SDJ52236.1"/>
    </source>
</evidence>
<keyword evidence="8" id="KW-1185">Reference proteome</keyword>
<dbReference type="Pfam" id="PF02700">
    <property type="entry name" value="PurS"/>
    <property type="match status" value="1"/>
</dbReference>
<evidence type="ECO:0000256" key="5">
    <source>
        <dbReference type="ARBA" id="ARBA00022840"/>
    </source>
</evidence>
<dbReference type="InterPro" id="IPR003850">
    <property type="entry name" value="PurS"/>
</dbReference>
<dbReference type="Proteomes" id="UP000199225">
    <property type="component" value="Unassembled WGS sequence"/>
</dbReference>
<gene>
    <name evidence="6" type="primary">purS</name>
    <name evidence="7" type="ORF">SAMN04490247_2217</name>
</gene>
<evidence type="ECO:0000256" key="3">
    <source>
        <dbReference type="ARBA" id="ARBA00022741"/>
    </source>
</evidence>
<evidence type="ECO:0000256" key="6">
    <source>
        <dbReference type="HAMAP-Rule" id="MF_01926"/>
    </source>
</evidence>
<comment type="subcellular location">
    <subcellularLocation>
        <location evidence="6">Cytoplasm</location>
    </subcellularLocation>
</comment>
<dbReference type="UniPathway" id="UPA00074">
    <property type="reaction ID" value="UER00128"/>
</dbReference>
<dbReference type="PANTHER" id="PTHR34696:SF1">
    <property type="entry name" value="PHOSPHORIBOSYLFORMYLGLYCINAMIDINE SYNTHASE SUBUNIT PURS"/>
    <property type="match status" value="1"/>
</dbReference>
<comment type="function">
    <text evidence="6">Part of the phosphoribosylformylglycinamidine synthase complex involved in the purines biosynthetic pathway. Catalyzes the ATP-dependent conversion of formylglycinamide ribonucleotide (FGAR) and glutamine to yield formylglycinamidine ribonucleotide (FGAM) and glutamate. The FGAM synthase complex is composed of three subunits. PurQ produces an ammonia molecule by converting glutamine to glutamate. PurL transfers the ammonia molecule to FGAR to form FGAM in an ATP-dependent manner. PurS interacts with PurQ and PurL and is thought to assist in the transfer of the ammonia molecule from PurQ to PurL.</text>
</comment>
<dbReference type="InterPro" id="IPR036604">
    <property type="entry name" value="PurS-like_sf"/>
</dbReference>
<comment type="pathway">
    <text evidence="6">Purine metabolism; IMP biosynthesis via de novo pathway; 5-amino-1-(5-phospho-D-ribosyl)imidazole from N(2)-formyl-N(1)-(5-phospho-D-ribosyl)glycinamide: step 1/2.</text>
</comment>
<dbReference type="NCBIfam" id="TIGR00302">
    <property type="entry name" value="phosphoribosylformylglycinamidine synthase subunit PurS"/>
    <property type="match status" value="1"/>
</dbReference>
<dbReference type="AlphaFoldDB" id="A0A1G8UEG4"/>
<evidence type="ECO:0000256" key="2">
    <source>
        <dbReference type="ARBA" id="ARBA00022598"/>
    </source>
</evidence>
<reference evidence="8" key="1">
    <citation type="submission" date="2016-10" db="EMBL/GenBank/DDBJ databases">
        <authorList>
            <person name="Varghese N."/>
            <person name="Submissions S."/>
        </authorList>
    </citation>
    <scope>NUCLEOTIDE SEQUENCE [LARGE SCALE GENOMIC DNA]</scope>
    <source>
        <strain evidence="8">DSM 4771</strain>
    </source>
</reference>
<evidence type="ECO:0000256" key="4">
    <source>
        <dbReference type="ARBA" id="ARBA00022755"/>
    </source>
</evidence>
<dbReference type="GO" id="GO:0004642">
    <property type="term" value="F:phosphoribosylformylglycinamidine synthase activity"/>
    <property type="evidence" value="ECO:0007669"/>
    <property type="project" value="UniProtKB-UniRule"/>
</dbReference>